<name>A0AAW2B1L0_CULAL</name>
<evidence type="ECO:0000313" key="2">
    <source>
        <dbReference type="Proteomes" id="UP001479290"/>
    </source>
</evidence>
<protein>
    <submittedName>
        <fullName evidence="1">Uncharacterized protein</fullName>
    </submittedName>
</protein>
<sequence>MGMVCETKSSTLIDTTIKVGKHDEYIWSSYRHGRRFSHFTPEGTGGCRPVFR</sequence>
<dbReference type="EMBL" id="JAWDJR010000003">
    <property type="protein sequence ID" value="KAK9978824.1"/>
    <property type="molecule type" value="Genomic_DNA"/>
</dbReference>
<evidence type="ECO:0000313" key="1">
    <source>
        <dbReference type="EMBL" id="KAK9978824.1"/>
    </source>
</evidence>
<proteinExistence type="predicted"/>
<accession>A0AAW2B1L0</accession>
<comment type="caution">
    <text evidence="1">The sequence shown here is derived from an EMBL/GenBank/DDBJ whole genome shotgun (WGS) entry which is preliminary data.</text>
</comment>
<dbReference type="Proteomes" id="UP001479290">
    <property type="component" value="Unassembled WGS sequence"/>
</dbReference>
<gene>
    <name evidence="1" type="ORF">ABG768_020562</name>
</gene>
<reference evidence="1 2" key="1">
    <citation type="submission" date="2024-05" db="EMBL/GenBank/DDBJ databases">
        <title>A high-quality chromosomal-level genome assembly of Topmouth culter (Culter alburnus).</title>
        <authorList>
            <person name="Zhao H."/>
        </authorList>
    </citation>
    <scope>NUCLEOTIDE SEQUENCE [LARGE SCALE GENOMIC DNA]</scope>
    <source>
        <strain evidence="1">CATC2023</strain>
        <tissue evidence="1">Muscle</tissue>
    </source>
</reference>
<keyword evidence="2" id="KW-1185">Reference proteome</keyword>
<dbReference type="AlphaFoldDB" id="A0AAW2B1L0"/>
<feature type="non-terminal residue" evidence="1">
    <location>
        <position position="52"/>
    </location>
</feature>
<organism evidence="1 2">
    <name type="scientific">Culter alburnus</name>
    <name type="common">Topmouth culter</name>
    <dbReference type="NCBI Taxonomy" id="194366"/>
    <lineage>
        <taxon>Eukaryota</taxon>
        <taxon>Metazoa</taxon>
        <taxon>Chordata</taxon>
        <taxon>Craniata</taxon>
        <taxon>Vertebrata</taxon>
        <taxon>Euteleostomi</taxon>
        <taxon>Actinopterygii</taxon>
        <taxon>Neopterygii</taxon>
        <taxon>Teleostei</taxon>
        <taxon>Ostariophysi</taxon>
        <taxon>Cypriniformes</taxon>
        <taxon>Xenocyprididae</taxon>
        <taxon>Xenocypridinae</taxon>
        <taxon>Culter</taxon>
    </lineage>
</organism>